<dbReference type="UniPathway" id="UPA01014"/>
<dbReference type="Proteomes" id="UP000182054">
    <property type="component" value="Unassembled WGS sequence"/>
</dbReference>
<name>A0A1I0U6J6_9NOCA</name>
<dbReference type="PIRSF" id="PIRSF017901">
    <property type="entry name" value="GCL"/>
    <property type="match status" value="1"/>
</dbReference>
<evidence type="ECO:0000313" key="8">
    <source>
        <dbReference type="Proteomes" id="UP000182054"/>
    </source>
</evidence>
<dbReference type="InterPro" id="IPR014746">
    <property type="entry name" value="Gln_synth/guanido_kin_cat_dom"/>
</dbReference>
<comment type="catalytic activity">
    <reaction evidence="4 5 6">
        <text>L-cysteine + L-glutamate + ATP = gamma-L-glutamyl-L-cysteine + ADP + phosphate + H(+)</text>
        <dbReference type="Rhea" id="RHEA:13285"/>
        <dbReference type="ChEBI" id="CHEBI:15378"/>
        <dbReference type="ChEBI" id="CHEBI:29985"/>
        <dbReference type="ChEBI" id="CHEBI:30616"/>
        <dbReference type="ChEBI" id="CHEBI:35235"/>
        <dbReference type="ChEBI" id="CHEBI:43474"/>
        <dbReference type="ChEBI" id="CHEBI:58173"/>
        <dbReference type="ChEBI" id="CHEBI:456216"/>
        <dbReference type="EC" id="6.3.2.2"/>
    </reaction>
</comment>
<dbReference type="EC" id="6.3.2.2" evidence="5"/>
<dbReference type="Gene3D" id="3.30.590.20">
    <property type="match status" value="1"/>
</dbReference>
<proteinExistence type="inferred from homology"/>
<evidence type="ECO:0000256" key="6">
    <source>
        <dbReference type="PIRNR" id="PIRNR017901"/>
    </source>
</evidence>
<keyword evidence="1 5" id="KW-0436">Ligase</keyword>
<dbReference type="GO" id="GO:0004357">
    <property type="term" value="F:glutamate-cysteine ligase activity"/>
    <property type="evidence" value="ECO:0007669"/>
    <property type="project" value="UniProtKB-UniRule"/>
</dbReference>
<dbReference type="PANTHER" id="PTHR34378">
    <property type="entry name" value="GLUTAMATE--CYSTEINE LIGASE, CHLOROPLASTIC"/>
    <property type="match status" value="1"/>
</dbReference>
<dbReference type="HAMAP" id="MF_02034">
    <property type="entry name" value="EgtA"/>
    <property type="match status" value="1"/>
</dbReference>
<accession>A0A1I0U6J6</accession>
<dbReference type="GO" id="GO:0006750">
    <property type="term" value="P:glutathione biosynthetic process"/>
    <property type="evidence" value="ECO:0007669"/>
    <property type="project" value="UniProtKB-UniRule"/>
</dbReference>
<reference evidence="7 8" key="1">
    <citation type="submission" date="2016-10" db="EMBL/GenBank/DDBJ databases">
        <authorList>
            <person name="de Groot N.N."/>
        </authorList>
    </citation>
    <scope>NUCLEOTIDE SEQUENCE [LARGE SCALE GENOMIC DNA]</scope>
    <source>
        <strain evidence="7 8">DSM 44908</strain>
    </source>
</reference>
<dbReference type="AlphaFoldDB" id="A0A1I0U6J6"/>
<sequence length="415" mass="43949">MTASSELGSRPVAEAYLERVCFKIGPPALVGAELEFFTSLPDGSRPSLDLLAAALGDHTPASLRPDSPALPLRSGNVVSVEPGGQLELSSAPAASADLVVDAMRRDTDRLQDLLAPYGVTLGTGGADVARDPERLLTLPRYCAMESRFDTVGPFGRAMMCNTAAVQISVDAGRDRAEIRDRWETLHAVGPALLAAFAATPVLAGVPAEPWASQRMRTWFELDRTRTRVPLGVDPVVDYARWALDVPLLCIRVGSRLQSPPRETTFAQWMAGALDDAVGPGEHRPTTADLDYHLTTLFPLVRAGGHLEVRYLDGQPDGLWDVPIHAVAALVADESVRAAARAAVLGTENRWEDAARFGLADAALADAASAVLAVAAAASVGLVADRLQAAAERCAARLAPGESRSSTHAFTKEAAR</sequence>
<gene>
    <name evidence="5" type="primary">egtA</name>
    <name evidence="7" type="ORF">SAMN05444374_11336</name>
</gene>
<dbReference type="GeneID" id="85486932"/>
<dbReference type="Pfam" id="PF04107">
    <property type="entry name" value="GCS2"/>
    <property type="match status" value="1"/>
</dbReference>
<comment type="function">
    <text evidence="5">Catalyzes the synthesis of gamma-glutamylcysteine (gamma-GC). This compound is used as substrate for the biosynthesis of the low-molecular thiol compound ergothioneine.</text>
</comment>
<evidence type="ECO:0000256" key="3">
    <source>
        <dbReference type="ARBA" id="ARBA00022840"/>
    </source>
</evidence>
<dbReference type="GO" id="GO:0052699">
    <property type="term" value="P:ergothioneine biosynthetic process"/>
    <property type="evidence" value="ECO:0007669"/>
    <property type="project" value="UniProtKB-UniRule"/>
</dbReference>
<dbReference type="GO" id="GO:0005524">
    <property type="term" value="F:ATP binding"/>
    <property type="evidence" value="ECO:0007669"/>
    <property type="project" value="UniProtKB-UniRule"/>
</dbReference>
<evidence type="ECO:0000313" key="7">
    <source>
        <dbReference type="EMBL" id="SFA58826.1"/>
    </source>
</evidence>
<dbReference type="InterPro" id="IPR006336">
    <property type="entry name" value="GCS2"/>
</dbReference>
<comment type="similarity">
    <text evidence="5 6">Belongs to the glutamate--cysteine ligase type 2 family. EgtA subfamily.</text>
</comment>
<evidence type="ECO:0000256" key="5">
    <source>
        <dbReference type="HAMAP-Rule" id="MF_02034"/>
    </source>
</evidence>
<dbReference type="PANTHER" id="PTHR34378:SF1">
    <property type="entry name" value="GLUTAMATE--CYSTEINE LIGASE, CHLOROPLASTIC"/>
    <property type="match status" value="1"/>
</dbReference>
<dbReference type="NCBIfam" id="TIGR03444">
    <property type="entry name" value="EgtA_Cys_ligase"/>
    <property type="match status" value="1"/>
</dbReference>
<dbReference type="InterPro" id="IPR017809">
    <property type="entry name" value="EgtA_Actinobacteria"/>
</dbReference>
<evidence type="ECO:0000256" key="1">
    <source>
        <dbReference type="ARBA" id="ARBA00022598"/>
    </source>
</evidence>
<comment type="pathway">
    <text evidence="5">Amino-acid biosynthesis; ergothioneine biosynthesis.</text>
</comment>
<evidence type="ECO:0000256" key="4">
    <source>
        <dbReference type="ARBA" id="ARBA00048819"/>
    </source>
</evidence>
<dbReference type="EMBL" id="FOJN01000013">
    <property type="protein sequence ID" value="SFA58826.1"/>
    <property type="molecule type" value="Genomic_DNA"/>
</dbReference>
<keyword evidence="3 5" id="KW-0067">ATP-binding</keyword>
<dbReference type="SUPFAM" id="SSF55931">
    <property type="entry name" value="Glutamine synthetase/guanido kinase"/>
    <property type="match status" value="1"/>
</dbReference>
<protein>
    <recommendedName>
        <fullName evidence="5">Glutamate--cysteine ligase EgtA</fullName>
        <ecNumber evidence="5">6.3.2.2</ecNumber>
    </recommendedName>
    <alternativeName>
        <fullName evidence="5">Gamma-glutamylcysteine synthase</fullName>
        <shortName evidence="5">GCS</shortName>
        <shortName evidence="5">Gamma-ECS</shortName>
    </alternativeName>
</protein>
<dbReference type="InterPro" id="IPR035434">
    <property type="entry name" value="GCL_bact_plant"/>
</dbReference>
<dbReference type="RefSeq" id="WP_068365079.1">
    <property type="nucleotide sequence ID" value="NZ_FOJN01000013.1"/>
</dbReference>
<organism evidence="7 8">
    <name type="scientific">Rhodococcoides kroppenstedtii</name>
    <dbReference type="NCBI Taxonomy" id="293050"/>
    <lineage>
        <taxon>Bacteria</taxon>
        <taxon>Bacillati</taxon>
        <taxon>Actinomycetota</taxon>
        <taxon>Actinomycetes</taxon>
        <taxon>Mycobacteriales</taxon>
        <taxon>Nocardiaceae</taxon>
        <taxon>Rhodococcoides</taxon>
    </lineage>
</organism>
<keyword evidence="2 5" id="KW-0547">Nucleotide-binding</keyword>
<dbReference type="OrthoDB" id="9780152at2"/>
<evidence type="ECO:0000256" key="2">
    <source>
        <dbReference type="ARBA" id="ARBA00022741"/>
    </source>
</evidence>